<dbReference type="Proteomes" id="UP001516351">
    <property type="component" value="Unassembled WGS sequence"/>
</dbReference>
<proteinExistence type="predicted"/>
<evidence type="ECO:0000313" key="2">
    <source>
        <dbReference type="Proteomes" id="UP001516351"/>
    </source>
</evidence>
<protein>
    <recommendedName>
        <fullName evidence="3">DUF2946 domain-containing protein</fullName>
    </recommendedName>
</protein>
<evidence type="ECO:0000313" key="1">
    <source>
        <dbReference type="EMBL" id="NVN47406.1"/>
    </source>
</evidence>
<accession>A0ABX2P641</accession>
<keyword evidence="2" id="KW-1185">Reference proteome</keyword>
<evidence type="ECO:0008006" key="3">
    <source>
        <dbReference type="Google" id="ProtNLM"/>
    </source>
</evidence>
<sequence length="123" mass="12935">MNRPRHPFWIVVLMIFFLVLRGITPVQASESGCASMSPAHGLSAAAFKSGCSGHHEAPVPGHEHGHACGSCLPSSSCISSFDAPVSGALSTPRLIYAARFEPVLPPALSGRRAPPDLRPPRVS</sequence>
<reference evidence="1 2" key="1">
    <citation type="submission" date="2020-06" db="EMBL/GenBank/DDBJ databases">
        <title>Synonyms of Asaia species.</title>
        <authorList>
            <person name="Sombolestani A."/>
        </authorList>
    </citation>
    <scope>NUCLEOTIDE SEQUENCE [LARGE SCALE GENOMIC DNA]</scope>
    <source>
        <strain evidence="1 2">LMG 27047</strain>
    </source>
</reference>
<comment type="caution">
    <text evidence="1">The sequence shown here is derived from an EMBL/GenBank/DDBJ whole genome shotgun (WGS) entry which is preliminary data.</text>
</comment>
<gene>
    <name evidence="1" type="ORF">HW542_11385</name>
</gene>
<dbReference type="EMBL" id="JABXXV010000006">
    <property type="protein sequence ID" value="NVN47406.1"/>
    <property type="molecule type" value="Genomic_DNA"/>
</dbReference>
<name>A0ABX2P641_9PROT</name>
<organism evidence="1 2">
    <name type="scientific">Asaia spathodeae</name>
    <dbReference type="NCBI Taxonomy" id="657016"/>
    <lineage>
        <taxon>Bacteria</taxon>
        <taxon>Pseudomonadati</taxon>
        <taxon>Pseudomonadota</taxon>
        <taxon>Alphaproteobacteria</taxon>
        <taxon>Acetobacterales</taxon>
        <taxon>Acetobacteraceae</taxon>
        <taxon>Asaia</taxon>
    </lineage>
</organism>
<dbReference type="RefSeq" id="WP_267311776.1">
    <property type="nucleotide sequence ID" value="NZ_JABXXV010000006.1"/>
</dbReference>